<name>A0A8H3VAN1_VENIN</name>
<organism evidence="3 5">
    <name type="scientific">Venturia inaequalis</name>
    <name type="common">Apple scab fungus</name>
    <dbReference type="NCBI Taxonomy" id="5025"/>
    <lineage>
        <taxon>Eukaryota</taxon>
        <taxon>Fungi</taxon>
        <taxon>Dikarya</taxon>
        <taxon>Ascomycota</taxon>
        <taxon>Pezizomycotina</taxon>
        <taxon>Dothideomycetes</taxon>
        <taxon>Pleosporomycetidae</taxon>
        <taxon>Venturiales</taxon>
        <taxon>Venturiaceae</taxon>
        <taxon>Venturia</taxon>
    </lineage>
</organism>
<accession>A0A8H3VAN1</accession>
<dbReference type="EMBL" id="WNWR01000287">
    <property type="protein sequence ID" value="KAE9984847.1"/>
    <property type="molecule type" value="Genomic_DNA"/>
</dbReference>
<dbReference type="Proteomes" id="UP000433883">
    <property type="component" value="Unassembled WGS sequence"/>
</dbReference>
<gene>
    <name evidence="2" type="ORF">BLS_003163</name>
    <name evidence="4" type="ORF">EG327_004873</name>
    <name evidence="3" type="ORF">EG328_008734</name>
</gene>
<evidence type="ECO:0000313" key="4">
    <source>
        <dbReference type="EMBL" id="KAE9984847.1"/>
    </source>
</evidence>
<evidence type="ECO:0000313" key="2">
    <source>
        <dbReference type="EMBL" id="KAE9974363.1"/>
    </source>
</evidence>
<evidence type="ECO:0000313" key="6">
    <source>
        <dbReference type="Proteomes" id="UP000490939"/>
    </source>
</evidence>
<sequence length="277" mass="30634">MMPVRSLLHPRLALETPDSEDLPPYSPPARSHRLDPETSSILSAAPSYSCEAPPYSPRVSTTTQQYGLPALERYAPGFQSRAHGSVADIQNHNYNIGTWSTLRTGQRTREYENVARRRAQRDIDVSHLLNTLSAVPAPTPTSIMTASGSAASAMIAEISESSARTYPSASSARASTQPSSSSSAPLVPAEVPFSPLEDPALVGEVAAARAKSSRLYRETIMRDPLEALRNENKGWDFMLHQMKDWEERGQSWNNFRKEVSCGRRMKLARRIGIKIKR</sequence>
<dbReference type="Proteomes" id="UP000447873">
    <property type="component" value="Unassembled WGS sequence"/>
</dbReference>
<feature type="region of interest" description="Disordered" evidence="1">
    <location>
        <begin position="1"/>
        <end position="36"/>
    </location>
</feature>
<feature type="region of interest" description="Disordered" evidence="1">
    <location>
        <begin position="167"/>
        <end position="186"/>
    </location>
</feature>
<comment type="caution">
    <text evidence="3">The sequence shown here is derived from an EMBL/GenBank/DDBJ whole genome shotgun (WGS) entry which is preliminary data.</text>
</comment>
<dbReference type="Proteomes" id="UP000490939">
    <property type="component" value="Unassembled WGS sequence"/>
</dbReference>
<reference evidence="3 5" key="1">
    <citation type="submission" date="2018-12" db="EMBL/GenBank/DDBJ databases">
        <title>Venturia inaequalis Genome Resource.</title>
        <authorList>
            <person name="Lichtner F.J."/>
        </authorList>
    </citation>
    <scope>NUCLEOTIDE SEQUENCE [LARGE SCALE GENOMIC DNA]</scope>
    <source>
        <strain evidence="3 5">120213</strain>
        <strain evidence="2">Bline_iso_100314</strain>
        <strain evidence="4 6">DMI_063113</strain>
    </source>
</reference>
<evidence type="ECO:0000313" key="5">
    <source>
        <dbReference type="Proteomes" id="UP000447873"/>
    </source>
</evidence>
<proteinExistence type="predicted"/>
<evidence type="ECO:0000256" key="1">
    <source>
        <dbReference type="SAM" id="MobiDB-lite"/>
    </source>
</evidence>
<dbReference type="AlphaFoldDB" id="A0A8H3VAN1"/>
<protein>
    <submittedName>
        <fullName evidence="3">Uncharacterized protein</fullName>
    </submittedName>
</protein>
<evidence type="ECO:0000313" key="3">
    <source>
        <dbReference type="EMBL" id="KAE9984435.1"/>
    </source>
</evidence>
<dbReference type="EMBL" id="WNWS01000050">
    <property type="protein sequence ID" value="KAE9984435.1"/>
    <property type="molecule type" value="Genomic_DNA"/>
</dbReference>
<dbReference type="OrthoDB" id="4203030at2759"/>
<dbReference type="EMBL" id="WNWQ01000208">
    <property type="protein sequence ID" value="KAE9974363.1"/>
    <property type="molecule type" value="Genomic_DNA"/>
</dbReference>
<keyword evidence="6" id="KW-1185">Reference proteome</keyword>